<evidence type="ECO:0000313" key="3">
    <source>
        <dbReference type="Proteomes" id="UP000289166"/>
    </source>
</evidence>
<dbReference type="InterPro" id="IPR013783">
    <property type="entry name" value="Ig-like_fold"/>
</dbReference>
<evidence type="ECO:0000259" key="1">
    <source>
        <dbReference type="SMART" id="SM01066"/>
    </source>
</evidence>
<gene>
    <name evidence="2" type="ORF">EFD62_05580</name>
</gene>
<dbReference type="Proteomes" id="UP000289166">
    <property type="component" value="Unassembled WGS sequence"/>
</dbReference>
<dbReference type="Gene3D" id="2.60.40.10">
    <property type="entry name" value="Immunoglobulins"/>
    <property type="match status" value="1"/>
</dbReference>
<dbReference type="SMART" id="SM01066">
    <property type="entry name" value="CBM_25"/>
    <property type="match status" value="1"/>
</dbReference>
<sequence>MGFFDFLFNTEGSMKSDNDMEPAQNKTRKFQPFNEEFSLDMTTEPYGNNMYEANNSYSNNGVEIQDAKNVFRLVYSGILAKNDAENLYAVIGYGNNLAWEDTESYSMHKMGHQKYELLFPVKRAGNINMAFKDDLENWDNNSGMNYSFKNYVYEGSH</sequence>
<dbReference type="OrthoDB" id="1683298at2"/>
<dbReference type="AlphaFoldDB" id="A0A4Q0I770"/>
<keyword evidence="3" id="KW-1185">Reference proteome</keyword>
<accession>A0A4Q0I770</accession>
<feature type="domain" description="Carbohydrate binding module family 25" evidence="1">
    <location>
        <begin position="68"/>
        <end position="151"/>
    </location>
</feature>
<comment type="caution">
    <text evidence="2">The sequence shown here is derived from an EMBL/GenBank/DDBJ whole genome shotgun (WGS) entry which is preliminary data.</text>
</comment>
<dbReference type="GO" id="GO:2001070">
    <property type="term" value="F:starch binding"/>
    <property type="evidence" value="ECO:0007669"/>
    <property type="project" value="InterPro"/>
</dbReference>
<dbReference type="InterPro" id="IPR005085">
    <property type="entry name" value="CBM25"/>
</dbReference>
<dbReference type="EMBL" id="RLII01000004">
    <property type="protein sequence ID" value="RXE59787.1"/>
    <property type="molecule type" value="Genomic_DNA"/>
</dbReference>
<name>A0A4Q0I770_9FIRM</name>
<organism evidence="2 3">
    <name type="scientific">Acetivibrio mesophilus</name>
    <dbReference type="NCBI Taxonomy" id="2487273"/>
    <lineage>
        <taxon>Bacteria</taxon>
        <taxon>Bacillati</taxon>
        <taxon>Bacillota</taxon>
        <taxon>Clostridia</taxon>
        <taxon>Eubacteriales</taxon>
        <taxon>Oscillospiraceae</taxon>
        <taxon>Acetivibrio</taxon>
    </lineage>
</organism>
<protein>
    <recommendedName>
        <fullName evidence="1">Carbohydrate binding module family 25 domain-containing protein</fullName>
    </recommendedName>
</protein>
<proteinExistence type="predicted"/>
<reference evidence="3" key="1">
    <citation type="submission" date="2018-11" db="EMBL/GenBank/DDBJ databases">
        <title>Genome sequencing of a novel mesophilic and cellulolytic organism within the genus Hungateiclostridium.</title>
        <authorList>
            <person name="Rettenmaier R."/>
            <person name="Liebl W."/>
            <person name="Zverlov V."/>
        </authorList>
    </citation>
    <scope>NUCLEOTIDE SEQUENCE [LARGE SCALE GENOMIC DNA]</scope>
    <source>
        <strain evidence="3">N2K1</strain>
    </source>
</reference>
<evidence type="ECO:0000313" key="2">
    <source>
        <dbReference type="EMBL" id="RXE59787.1"/>
    </source>
</evidence>
<dbReference type="RefSeq" id="WP_069193528.1">
    <property type="nucleotide sequence ID" value="NZ_RLII01000004.1"/>
</dbReference>